<protein>
    <recommendedName>
        <fullName evidence="2">3'-5' exonuclease domain-containing protein</fullName>
    </recommendedName>
</protein>
<feature type="region of interest" description="Disordered" evidence="1">
    <location>
        <begin position="880"/>
        <end position="912"/>
    </location>
</feature>
<accession>A0A6J7ZVG5</accession>
<reference evidence="3 4" key="1">
    <citation type="submission" date="2020-06" db="EMBL/GenBank/DDBJ databases">
        <authorList>
            <person name="Li R."/>
            <person name="Bekaert M."/>
        </authorList>
    </citation>
    <scope>NUCLEOTIDE SEQUENCE [LARGE SCALE GENOMIC DNA]</scope>
    <source>
        <strain evidence="4">wild</strain>
    </source>
</reference>
<dbReference type="Gene3D" id="3.30.420.10">
    <property type="entry name" value="Ribonuclease H-like superfamily/Ribonuclease H"/>
    <property type="match status" value="1"/>
</dbReference>
<dbReference type="AlphaFoldDB" id="A0A6J7ZVG5"/>
<organism evidence="3 4">
    <name type="scientific">Mytilus coruscus</name>
    <name type="common">Sea mussel</name>
    <dbReference type="NCBI Taxonomy" id="42192"/>
    <lineage>
        <taxon>Eukaryota</taxon>
        <taxon>Metazoa</taxon>
        <taxon>Spiralia</taxon>
        <taxon>Lophotrochozoa</taxon>
        <taxon>Mollusca</taxon>
        <taxon>Bivalvia</taxon>
        <taxon>Autobranchia</taxon>
        <taxon>Pteriomorphia</taxon>
        <taxon>Mytilida</taxon>
        <taxon>Mytiloidea</taxon>
        <taxon>Mytilidae</taxon>
        <taxon>Mytilinae</taxon>
        <taxon>Mytilus</taxon>
    </lineage>
</organism>
<feature type="compositionally biased region" description="Basic residues" evidence="1">
    <location>
        <begin position="880"/>
        <end position="895"/>
    </location>
</feature>
<dbReference type="InterPro" id="IPR002562">
    <property type="entry name" value="3'-5'_exonuclease_dom"/>
</dbReference>
<dbReference type="InterPro" id="IPR002782">
    <property type="entry name" value="Mut7-C_RNAse_dom"/>
</dbReference>
<dbReference type="PANTHER" id="PTHR47765">
    <property type="entry name" value="3'-5' EXONUCLEASE DOMAIN-CONTAINING PROTEIN"/>
    <property type="match status" value="1"/>
</dbReference>
<dbReference type="Pfam" id="PF01612">
    <property type="entry name" value="DNA_pol_A_exo1"/>
    <property type="match status" value="1"/>
</dbReference>
<dbReference type="Pfam" id="PF01927">
    <property type="entry name" value="Mut7-C"/>
    <property type="match status" value="2"/>
</dbReference>
<dbReference type="Proteomes" id="UP000507470">
    <property type="component" value="Unassembled WGS sequence"/>
</dbReference>
<dbReference type="OrthoDB" id="18193at2759"/>
<feature type="region of interest" description="Disordered" evidence="1">
    <location>
        <begin position="98"/>
        <end position="137"/>
    </location>
</feature>
<dbReference type="SUPFAM" id="SSF53098">
    <property type="entry name" value="Ribonuclease H-like"/>
    <property type="match status" value="1"/>
</dbReference>
<feature type="compositionally biased region" description="Basic and acidic residues" evidence="1">
    <location>
        <begin position="111"/>
        <end position="126"/>
    </location>
</feature>
<dbReference type="PANTHER" id="PTHR47765:SF2">
    <property type="entry name" value="EXONUCLEASE MUT-7 HOMOLOG"/>
    <property type="match status" value="1"/>
</dbReference>
<dbReference type="GO" id="GO:0006139">
    <property type="term" value="P:nucleobase-containing compound metabolic process"/>
    <property type="evidence" value="ECO:0007669"/>
    <property type="project" value="InterPro"/>
</dbReference>
<dbReference type="InterPro" id="IPR052408">
    <property type="entry name" value="Exonuclease_MUT-7-like"/>
</dbReference>
<proteinExistence type="predicted"/>
<keyword evidence="4" id="KW-1185">Reference proteome</keyword>
<dbReference type="InterPro" id="IPR012337">
    <property type="entry name" value="RNaseH-like_sf"/>
</dbReference>
<dbReference type="InterPro" id="IPR036397">
    <property type="entry name" value="RNaseH_sf"/>
</dbReference>
<gene>
    <name evidence="3" type="ORF">MCOR_915</name>
</gene>
<evidence type="ECO:0000313" key="3">
    <source>
        <dbReference type="EMBL" id="CAC5357047.1"/>
    </source>
</evidence>
<evidence type="ECO:0000313" key="4">
    <source>
        <dbReference type="Proteomes" id="UP000507470"/>
    </source>
</evidence>
<dbReference type="SMART" id="SM00474">
    <property type="entry name" value="35EXOc"/>
    <property type="match status" value="1"/>
</dbReference>
<dbReference type="GO" id="GO:0008408">
    <property type="term" value="F:3'-5' exonuclease activity"/>
    <property type="evidence" value="ECO:0007669"/>
    <property type="project" value="InterPro"/>
</dbReference>
<evidence type="ECO:0000256" key="1">
    <source>
        <dbReference type="SAM" id="MobiDB-lite"/>
    </source>
</evidence>
<dbReference type="EMBL" id="CACVKT020000198">
    <property type="protein sequence ID" value="CAC5357047.1"/>
    <property type="molecule type" value="Genomic_DNA"/>
</dbReference>
<name>A0A6J7ZVG5_MYTCO</name>
<feature type="domain" description="3'-5' exonuclease" evidence="2">
    <location>
        <begin position="643"/>
        <end position="857"/>
    </location>
</feature>
<dbReference type="GO" id="GO:0003676">
    <property type="term" value="F:nucleic acid binding"/>
    <property type="evidence" value="ECO:0007669"/>
    <property type="project" value="InterPro"/>
</dbReference>
<evidence type="ECO:0000259" key="2">
    <source>
        <dbReference type="SMART" id="SM00474"/>
    </source>
</evidence>
<sequence length="1153" mass="131689">MIIFLQILWVFGKDFVSSIFYRKTNDKSVQFDGITQEKLDRFLDLAKLVDDTASNELTIITTRRSFPEATKMYDESSDEDGGFILSSPAEVLVNKGASSLEPQHSPSPIDKTSRVDKSELHDEIRPHPFTQKSCDNTVPFQSRMRPHPLVQNYRLPSSNLRHVQPHSSKLNNSSMCVDNDSQHTVTSHAMTYTSAERTPESADSYKPLKTHAEEFPALSRGNLDSKNCKKMKQSSAKKIIGGNTDKAEFDMNEVKQSNPKVSEKWLKKTLEMKSVYEPSRSEMKSLLEYVENKWFDQNPTDKSQASTLIREYYSRSSHPYALAVYFIENCRDHNSGKTTSLCYYFMKEFLAWLKNTHVVNQKGLLTEDIKLRALQACTRYNTALFSMAVTAFQLNQHGNEYMLPQIKSFLEKKKYNEAAVVAGKLGLQDHFTIDEIALPLVLQDKVNVLETYATGNLKLQQMVVQMLDSLVDKDVVIDDIISKSGVTNPKREKLNRKTLSKLAARLMKLYDIPQELCPNISKARGVGALRYLLYRRYIEGKMGTGSWEELVENAVGDNDYLKEQLVEQLMCYNELTEAVKWAKQFKLSDESIPEVVAVKRRTMDEGENTQEQNAEGENWDDDCYSETEMSAHYYTLNLPDDHITVIDTKERYQACLSTLTKPGTMIGIDAEWKPSFGSQVQKVALIQLATYDHAYLIDVKTLLGILTEDDWQLMVISVFCNQDIVKLGYGLDSDFKMFIKTFPFMEKTLAKMQRVVDLEKLAQKVLDKVINFMPDTEDASDDDKEDDNDSGINFKFQKIEERGLSELVRQCFGKALNKSEQMSDWERRPLRQPQIIYAALDAYILLKVYDKLVKIAREEHLKIDLEPLTSMRWMKMSRGDKKKAKAKGQKIKPRLPKQLPPGPNQQSPFYGESPVSPGDFTVVVDSMLQGLGKQLRSCGVDVHILDNTDSHDRAIEVGCQLRSYGVDVHILDNTDSHDRAIEICQKEKRVVLTSGMPYMRVQGIVGDKMCYNVQTTTAREQVVEVLQYFNVKVTEKDIFSRCKVCNGNVYLQVPSNVFKENWVKLRTFNDQDKPITKPNVQYGINWSTMTVVNNNVPLQLDSIPEPMFDKVNTFFCCGTCGKVFWEGSHFAKVCDQFSHVLDMTDSGKNIYNS</sequence>